<dbReference type="Pfam" id="PF22570">
    <property type="entry name" value="LiaF-TM"/>
    <property type="match status" value="1"/>
</dbReference>
<keyword evidence="1" id="KW-1133">Transmembrane helix</keyword>
<dbReference type="RefSeq" id="WP_084079871.1">
    <property type="nucleotide sequence ID" value="NZ_FQUU01000004.1"/>
</dbReference>
<organism evidence="3 4">
    <name type="scientific">Flavisolibacter ginsengisoli DSM 18119</name>
    <dbReference type="NCBI Taxonomy" id="1121884"/>
    <lineage>
        <taxon>Bacteria</taxon>
        <taxon>Pseudomonadati</taxon>
        <taxon>Bacteroidota</taxon>
        <taxon>Chitinophagia</taxon>
        <taxon>Chitinophagales</taxon>
        <taxon>Chitinophagaceae</taxon>
        <taxon>Flavisolibacter</taxon>
    </lineage>
</organism>
<dbReference type="OrthoDB" id="129627at2"/>
<dbReference type="Proteomes" id="UP000184048">
    <property type="component" value="Unassembled WGS sequence"/>
</dbReference>
<dbReference type="InterPro" id="IPR054331">
    <property type="entry name" value="LiaF_TM"/>
</dbReference>
<reference evidence="3 4" key="1">
    <citation type="submission" date="2016-11" db="EMBL/GenBank/DDBJ databases">
        <authorList>
            <person name="Jaros S."/>
            <person name="Januszkiewicz K."/>
            <person name="Wedrychowicz H."/>
        </authorList>
    </citation>
    <scope>NUCLEOTIDE SEQUENCE [LARGE SCALE GENOMIC DNA]</scope>
    <source>
        <strain evidence="3 4">DSM 18119</strain>
    </source>
</reference>
<dbReference type="PANTHER" id="PTHR40763">
    <property type="entry name" value="MEMBRANE PROTEIN-RELATED"/>
    <property type="match status" value="1"/>
</dbReference>
<protein>
    <submittedName>
        <fullName evidence="3">Predicted membrane protein</fullName>
    </submittedName>
</protein>
<proteinExistence type="predicted"/>
<name>A0A1M4XD73_9BACT</name>
<keyword evidence="1" id="KW-0812">Transmembrane</keyword>
<feature type="transmembrane region" description="Helical" evidence="1">
    <location>
        <begin position="43"/>
        <end position="62"/>
    </location>
</feature>
<feature type="domain" description="LiaF transmembrane" evidence="2">
    <location>
        <begin position="24"/>
        <end position="118"/>
    </location>
</feature>
<accession>A0A1M4XD73</accession>
<evidence type="ECO:0000313" key="3">
    <source>
        <dbReference type="EMBL" id="SHE91428.1"/>
    </source>
</evidence>
<feature type="transmembrane region" description="Helical" evidence="1">
    <location>
        <begin position="21"/>
        <end position="37"/>
    </location>
</feature>
<sequence length="265" mass="29843">MNEEFKSEIERKWGKRRSENRILAGLMLVIIGGLLLINALNIIVFPSWFFSWPMILIAIGLFSGLRHNFKGGFWIILLLFGIFSLADDINPSLNLDRFIAPFIIIAVGLIFILRPKRSHWRKWKYEHRDAWRSSHVIEENTPSVSNESMATDRRDFIDITAIFGGVKKNILSKNFKGGDIVTFMGGSEINLSQADFNGRVVIDTTNIFGGTKLIVPSSWDVQSDVTAIFGGVDDKRQVVGVNMDANKVLILDGTCMFGGIEIRSF</sequence>
<evidence type="ECO:0000313" key="4">
    <source>
        <dbReference type="Proteomes" id="UP000184048"/>
    </source>
</evidence>
<feature type="transmembrane region" description="Helical" evidence="1">
    <location>
        <begin position="98"/>
        <end position="114"/>
    </location>
</feature>
<keyword evidence="1" id="KW-0472">Membrane</keyword>
<dbReference type="PANTHER" id="PTHR40763:SF5">
    <property type="entry name" value="MEMBRANE PROTEIN"/>
    <property type="match status" value="1"/>
</dbReference>
<evidence type="ECO:0000259" key="2">
    <source>
        <dbReference type="Pfam" id="PF22570"/>
    </source>
</evidence>
<dbReference type="AlphaFoldDB" id="A0A1M4XD73"/>
<keyword evidence="4" id="KW-1185">Reference proteome</keyword>
<dbReference type="STRING" id="1121884.SAMN02745131_01429"/>
<feature type="transmembrane region" description="Helical" evidence="1">
    <location>
        <begin position="69"/>
        <end position="86"/>
    </location>
</feature>
<gene>
    <name evidence="3" type="ORF">SAMN02745131_01429</name>
</gene>
<dbReference type="EMBL" id="FQUU01000004">
    <property type="protein sequence ID" value="SHE91428.1"/>
    <property type="molecule type" value="Genomic_DNA"/>
</dbReference>
<evidence type="ECO:0000256" key="1">
    <source>
        <dbReference type="SAM" id="Phobius"/>
    </source>
</evidence>